<evidence type="ECO:0000256" key="1">
    <source>
        <dbReference type="SAM" id="MobiDB-lite"/>
    </source>
</evidence>
<accession>A0A5C5V719</accession>
<evidence type="ECO:0000256" key="2">
    <source>
        <dbReference type="SAM" id="Phobius"/>
    </source>
</evidence>
<feature type="region of interest" description="Disordered" evidence="1">
    <location>
        <begin position="48"/>
        <end position="99"/>
    </location>
</feature>
<dbReference type="Proteomes" id="UP000316714">
    <property type="component" value="Unassembled WGS sequence"/>
</dbReference>
<protein>
    <submittedName>
        <fullName evidence="3">Uncharacterized protein</fullName>
    </submittedName>
</protein>
<feature type="transmembrane region" description="Helical" evidence="2">
    <location>
        <begin position="25"/>
        <end position="44"/>
    </location>
</feature>
<reference evidence="3 4" key="1">
    <citation type="submission" date="2019-02" db="EMBL/GenBank/DDBJ databases">
        <title>Deep-cultivation of Planctomycetes and their phenomic and genomic characterization uncovers novel biology.</title>
        <authorList>
            <person name="Wiegand S."/>
            <person name="Jogler M."/>
            <person name="Boedeker C."/>
            <person name="Pinto D."/>
            <person name="Vollmers J."/>
            <person name="Rivas-Marin E."/>
            <person name="Kohn T."/>
            <person name="Peeters S.H."/>
            <person name="Heuer A."/>
            <person name="Rast P."/>
            <person name="Oberbeckmann S."/>
            <person name="Bunk B."/>
            <person name="Jeske O."/>
            <person name="Meyerdierks A."/>
            <person name="Storesund J.E."/>
            <person name="Kallscheuer N."/>
            <person name="Luecker S."/>
            <person name="Lage O.M."/>
            <person name="Pohl T."/>
            <person name="Merkel B.J."/>
            <person name="Hornburger P."/>
            <person name="Mueller R.-W."/>
            <person name="Bruemmer F."/>
            <person name="Labrenz M."/>
            <person name="Spormann A.M."/>
            <person name="Op Den Camp H."/>
            <person name="Overmann J."/>
            <person name="Amann R."/>
            <person name="Jetten M.S.M."/>
            <person name="Mascher T."/>
            <person name="Medema M.H."/>
            <person name="Devos D.P."/>
            <person name="Kaster A.-K."/>
            <person name="Ovreas L."/>
            <person name="Rohde M."/>
            <person name="Galperin M.Y."/>
            <person name="Jogler C."/>
        </authorList>
    </citation>
    <scope>NUCLEOTIDE SEQUENCE [LARGE SCALE GENOMIC DNA]</scope>
    <source>
        <strain evidence="3 4">KOR34</strain>
    </source>
</reference>
<evidence type="ECO:0000313" key="3">
    <source>
        <dbReference type="EMBL" id="TWT33699.1"/>
    </source>
</evidence>
<proteinExistence type="predicted"/>
<organism evidence="3 4">
    <name type="scientific">Posidoniimonas corsicana</name>
    <dbReference type="NCBI Taxonomy" id="1938618"/>
    <lineage>
        <taxon>Bacteria</taxon>
        <taxon>Pseudomonadati</taxon>
        <taxon>Planctomycetota</taxon>
        <taxon>Planctomycetia</taxon>
        <taxon>Pirellulales</taxon>
        <taxon>Lacipirellulaceae</taxon>
        <taxon>Posidoniimonas</taxon>
    </lineage>
</organism>
<keyword evidence="2" id="KW-0472">Membrane</keyword>
<feature type="compositionally biased region" description="Low complexity" evidence="1">
    <location>
        <begin position="52"/>
        <end position="75"/>
    </location>
</feature>
<keyword evidence="2" id="KW-1133">Transmembrane helix</keyword>
<dbReference type="EMBL" id="SIHJ01000002">
    <property type="protein sequence ID" value="TWT33699.1"/>
    <property type="molecule type" value="Genomic_DNA"/>
</dbReference>
<dbReference type="RefSeq" id="WP_146566540.1">
    <property type="nucleotide sequence ID" value="NZ_SIHJ01000002.1"/>
</dbReference>
<gene>
    <name evidence="3" type="ORF">KOR34_35320</name>
</gene>
<keyword evidence="2" id="KW-0812">Transmembrane</keyword>
<evidence type="ECO:0000313" key="4">
    <source>
        <dbReference type="Proteomes" id="UP000316714"/>
    </source>
</evidence>
<feature type="region of interest" description="Disordered" evidence="1">
    <location>
        <begin position="546"/>
        <end position="565"/>
    </location>
</feature>
<keyword evidence="4" id="KW-1185">Reference proteome</keyword>
<name>A0A5C5V719_9BACT</name>
<comment type="caution">
    <text evidence="3">The sequence shown here is derived from an EMBL/GenBank/DDBJ whole genome shotgun (WGS) entry which is preliminary data.</text>
</comment>
<dbReference type="AlphaFoldDB" id="A0A5C5V719"/>
<sequence length="565" mass="59256">MPAPPPQKLTVREKPRRKNRQRNQLLITGGVLAVLSVIVAAVLLTSGPPKPTATGPAATPAAPPVDTAADGPGDAVQEESAPPEPAGPQLVDDDGRTLWASPTDGGPISLAYLPPGCDLILHCRPAELLASPAGEGSLRALGPQGIALLRGLAAATGLKLREIDRLLIGVRGAGGAQLEAALVVTPLEPLARQAEALRLPPPYANLRAATHEGASYHVGAPWCGFAPEQEDGRLFVVAPRAALHEVIEAAGAAPPLRREVELLAAQIDGDRHATLLAAPSFFFTDGRALFTGVTESLESPVFEFLPDALRAGSLSLHWGDDFYAEARGVSAAEVTPTRLASQLKSRIAGWPSDLQLAVLDLNPAPHGRRVVAQLPAMLRLLAEYTRTGVEDDAAVLNAYLPLPAGENLLAASELMLAQLSSGAVGAPGTTATAPPAPRTIEQKLGQEVSVSFARDTLEMAVKYLADEMQAPIVIVGSDLQLEGITKNQSFGMQAARQPAQQVLLEILQRANPDRTATGPADEKQKLVYTVRPDDTGRPTIYITTRSAAQKRGDKLPSVFLPAGGS</sequence>
<feature type="region of interest" description="Disordered" evidence="1">
    <location>
        <begin position="1"/>
        <end position="21"/>
    </location>
</feature>
<dbReference type="OrthoDB" id="229095at2"/>